<dbReference type="KEGG" id="fcj:RN605_05430"/>
<dbReference type="InterPro" id="IPR050833">
    <property type="entry name" value="Poly_Biosynth_Transport"/>
</dbReference>
<keyword evidence="5 6" id="KW-0472">Membrane</keyword>
<name>A0AA96EXD9_9FLAO</name>
<feature type="transmembrane region" description="Helical" evidence="6">
    <location>
        <begin position="226"/>
        <end position="252"/>
    </location>
</feature>
<sequence length="494" mass="56334">MSLEINKSYRSIMKATGVFGMMQVFRTIISIISSKVVAIYIGPIGIGLVSLLTNSVNIITAITNFEFLTVATREVALVSGDEDKSKLSNTISMLQKMAIIIGVLGALISFIFSSYLSDLTFGNKEKQHWFQLLAVYFLIVSFTNTRMAILQGVNKIKALAVCNIVAAFFIAIGTIIIYYYLRIEGIIWVMMYSSIVLLLVTLYFTRQYSIKILPFNFNEFYEKSSPIFKFGFFMSINLILGQIANFCIKLYLNDDGNFTQILGYYEVSSVILINYLGLIFNAMAYDFYPKLTALSSDNSKVKQVVNHQIEIALILVTPAIIMLYMVAPLMIELLYTKEFLSAFSILKFALFSIILKAVVFPIGYIILVKGDKKIFFKQALFSDILNFVLSIVLYKYYGLLGLGLAYFFNYLFYLIYVYQIVKKNYEFSFSNSCKKLILMCCSVGFLAIVSVYFLDTFYANCIISILVIISIIFSCKELNQRIDFKDILNRRRKK</sequence>
<evidence type="ECO:0000256" key="1">
    <source>
        <dbReference type="ARBA" id="ARBA00004651"/>
    </source>
</evidence>
<feature type="transmembrane region" description="Helical" evidence="6">
    <location>
        <begin position="97"/>
        <end position="116"/>
    </location>
</feature>
<dbReference type="EMBL" id="CP134890">
    <property type="protein sequence ID" value="WNM22803.1"/>
    <property type="molecule type" value="Genomic_DNA"/>
</dbReference>
<accession>A0AA96EXD9</accession>
<protein>
    <submittedName>
        <fullName evidence="7">Oligosaccharide flippase family protein</fullName>
    </submittedName>
</protein>
<feature type="transmembrane region" description="Helical" evidence="6">
    <location>
        <begin position="403"/>
        <end position="421"/>
    </location>
</feature>
<dbReference type="RefSeq" id="WP_313322910.1">
    <property type="nucleotide sequence ID" value="NZ_CP134878.1"/>
</dbReference>
<feature type="transmembrane region" description="Helical" evidence="6">
    <location>
        <begin position="433"/>
        <end position="451"/>
    </location>
</feature>
<evidence type="ECO:0000313" key="9">
    <source>
        <dbReference type="Proteomes" id="UP001304515"/>
    </source>
</evidence>
<feature type="transmembrane region" description="Helical" evidence="6">
    <location>
        <begin position="158"/>
        <end position="180"/>
    </location>
</feature>
<dbReference type="PANTHER" id="PTHR30250:SF11">
    <property type="entry name" value="O-ANTIGEN TRANSPORTER-RELATED"/>
    <property type="match status" value="1"/>
</dbReference>
<dbReference type="Proteomes" id="UP001304515">
    <property type="component" value="Chromosome"/>
</dbReference>
<feature type="transmembrane region" description="Helical" evidence="6">
    <location>
        <begin position="457"/>
        <end position="475"/>
    </location>
</feature>
<evidence type="ECO:0000256" key="5">
    <source>
        <dbReference type="ARBA" id="ARBA00023136"/>
    </source>
</evidence>
<dbReference type="Pfam" id="PF13440">
    <property type="entry name" value="Polysacc_synt_3"/>
    <property type="match status" value="1"/>
</dbReference>
<gene>
    <name evidence="8" type="ORF">RN605_05430</name>
    <name evidence="7" type="ORF">RN608_12130</name>
</gene>
<evidence type="ECO:0000256" key="3">
    <source>
        <dbReference type="ARBA" id="ARBA00022692"/>
    </source>
</evidence>
<keyword evidence="3 6" id="KW-0812">Transmembrane</keyword>
<evidence type="ECO:0000256" key="4">
    <source>
        <dbReference type="ARBA" id="ARBA00022989"/>
    </source>
</evidence>
<dbReference type="AlphaFoldDB" id="A0AA96EXD9"/>
<keyword evidence="2" id="KW-1003">Cell membrane</keyword>
<organism evidence="7">
    <name type="scientific">Flavobacterium capsici</name>
    <dbReference type="NCBI Taxonomy" id="3075618"/>
    <lineage>
        <taxon>Bacteria</taxon>
        <taxon>Pseudomonadati</taxon>
        <taxon>Bacteroidota</taxon>
        <taxon>Flavobacteriia</taxon>
        <taxon>Flavobacteriales</taxon>
        <taxon>Flavobacteriaceae</taxon>
        <taxon>Flavobacterium</taxon>
    </lineage>
</organism>
<feature type="transmembrane region" description="Helical" evidence="6">
    <location>
        <begin position="379"/>
        <end position="397"/>
    </location>
</feature>
<keyword evidence="9" id="KW-1185">Reference proteome</keyword>
<evidence type="ECO:0000313" key="7">
    <source>
        <dbReference type="EMBL" id="WNM18752.1"/>
    </source>
</evidence>
<feature type="transmembrane region" description="Helical" evidence="6">
    <location>
        <begin position="343"/>
        <end position="367"/>
    </location>
</feature>
<proteinExistence type="predicted"/>
<dbReference type="PANTHER" id="PTHR30250">
    <property type="entry name" value="PST FAMILY PREDICTED COLANIC ACID TRANSPORTER"/>
    <property type="match status" value="1"/>
</dbReference>
<feature type="transmembrane region" description="Helical" evidence="6">
    <location>
        <begin position="309"/>
        <end position="331"/>
    </location>
</feature>
<keyword evidence="4 6" id="KW-1133">Transmembrane helix</keyword>
<feature type="transmembrane region" description="Helical" evidence="6">
    <location>
        <begin position="128"/>
        <end position="146"/>
    </location>
</feature>
<reference evidence="7 9" key="1">
    <citation type="submission" date="2023-09" db="EMBL/GenBank/DDBJ databases">
        <title>Flavobacterium sp. a novel bacteria isolate from Pepper rhizosphere.</title>
        <authorList>
            <person name="Peng Y."/>
            <person name="Lee J."/>
        </authorList>
    </citation>
    <scope>NUCLEOTIDE SEQUENCE</scope>
    <source>
        <strain evidence="7">PMR2A8</strain>
        <strain evidence="8 9">PMTSA4</strain>
    </source>
</reference>
<accession>A0AA96F2I8</accession>
<dbReference type="GO" id="GO:0005886">
    <property type="term" value="C:plasma membrane"/>
    <property type="evidence" value="ECO:0007669"/>
    <property type="project" value="UniProtKB-SubCell"/>
</dbReference>
<feature type="transmembrane region" description="Helical" evidence="6">
    <location>
        <begin position="264"/>
        <end position="288"/>
    </location>
</feature>
<evidence type="ECO:0000313" key="8">
    <source>
        <dbReference type="EMBL" id="WNM22803.1"/>
    </source>
</evidence>
<evidence type="ECO:0000256" key="6">
    <source>
        <dbReference type="SAM" id="Phobius"/>
    </source>
</evidence>
<feature type="transmembrane region" description="Helical" evidence="6">
    <location>
        <begin position="186"/>
        <end position="205"/>
    </location>
</feature>
<dbReference type="EMBL" id="CP134878">
    <property type="protein sequence ID" value="WNM18752.1"/>
    <property type="molecule type" value="Genomic_DNA"/>
</dbReference>
<evidence type="ECO:0000256" key="2">
    <source>
        <dbReference type="ARBA" id="ARBA00022475"/>
    </source>
</evidence>
<comment type="subcellular location">
    <subcellularLocation>
        <location evidence="1">Cell membrane</location>
        <topology evidence="1">Multi-pass membrane protein</topology>
    </subcellularLocation>
</comment>